<evidence type="ECO:0000313" key="7">
    <source>
        <dbReference type="EMBL" id="BCM87126.1"/>
    </source>
</evidence>
<evidence type="ECO:0000259" key="6">
    <source>
        <dbReference type="SMART" id="SM00062"/>
    </source>
</evidence>
<accession>A0A8H9C9J4</accession>
<dbReference type="Gene3D" id="3.40.190.10">
    <property type="entry name" value="Periplasmic binding protein-like II"/>
    <property type="match status" value="2"/>
</dbReference>
<organism evidence="7 8">
    <name type="scientific">Methylobacterium indicum</name>
    <dbReference type="NCBI Taxonomy" id="1775910"/>
    <lineage>
        <taxon>Bacteria</taxon>
        <taxon>Pseudomonadati</taxon>
        <taxon>Pseudomonadota</taxon>
        <taxon>Alphaproteobacteria</taxon>
        <taxon>Hyphomicrobiales</taxon>
        <taxon>Methylobacteriaceae</taxon>
        <taxon>Methylobacterium</taxon>
    </lineage>
</organism>
<dbReference type="PANTHER" id="PTHR35936:SF17">
    <property type="entry name" value="ARGININE-BINDING EXTRACELLULAR PROTEIN ARTP"/>
    <property type="match status" value="1"/>
</dbReference>
<proteinExistence type="inferred from homology"/>
<sequence length="275" mass="29283">MKRLIAIGLMSLSATVAAAQDAPKAALPPEIAKSGTIKVAIVPNYPPMEFKDPATGQLTGFDVDLGDALAKKLGVTFAWQETSFDQMMPALSTGRVDVILSGMTDLATRHETATFVDYLRSGPQFFVRKAREGEFKDMASLCGKKAGASRRTSFPREIAAWSEQNCKDNPVVFVGTEGSADARTQLKQGRIDAAVQGNETLPYVMGLEPNTYMALGAPIALQYTGIAVPVKEAGLQQALAGALDALIADGTYKALLEKWKLTENGVDKAVINGGK</sequence>
<comment type="similarity">
    <text evidence="2 4">Belongs to the bacterial solute-binding protein 3 family.</text>
</comment>
<evidence type="ECO:0000313" key="8">
    <source>
        <dbReference type="Proteomes" id="UP000663508"/>
    </source>
</evidence>
<dbReference type="AlphaFoldDB" id="A0A8H9C9J4"/>
<dbReference type="InterPro" id="IPR018313">
    <property type="entry name" value="SBP_3_CS"/>
</dbReference>
<reference evidence="7" key="1">
    <citation type="submission" date="2020-11" db="EMBL/GenBank/DDBJ databases">
        <title>Complete genome sequence of a novel pathogenic Methylobacterium strain isolated from rice in Vietnam.</title>
        <authorList>
            <person name="Lai K."/>
            <person name="Okazaki S."/>
            <person name="Higashi K."/>
            <person name="Mori H."/>
            <person name="Toyoda A."/>
            <person name="Kurokawa K."/>
        </authorList>
    </citation>
    <scope>NUCLEOTIDE SEQUENCE</scope>
    <source>
        <strain evidence="7">VL1</strain>
    </source>
</reference>
<feature type="domain" description="Solute-binding protein family 3/N-terminal" evidence="6">
    <location>
        <begin position="36"/>
        <end position="263"/>
    </location>
</feature>
<dbReference type="Proteomes" id="UP000663508">
    <property type="component" value="Chromosome"/>
</dbReference>
<keyword evidence="3 5" id="KW-0732">Signal</keyword>
<dbReference type="SUPFAM" id="SSF53850">
    <property type="entry name" value="Periplasmic binding protein-like II"/>
    <property type="match status" value="1"/>
</dbReference>
<name>A0A8H9C9J4_9HYPH</name>
<feature type="signal peptide" evidence="5">
    <location>
        <begin position="1"/>
        <end position="18"/>
    </location>
</feature>
<comment type="subcellular location">
    <subcellularLocation>
        <location evidence="1">Cell envelope</location>
    </subcellularLocation>
</comment>
<dbReference type="GO" id="GO:0030313">
    <property type="term" value="C:cell envelope"/>
    <property type="evidence" value="ECO:0007669"/>
    <property type="project" value="UniProtKB-SubCell"/>
</dbReference>
<feature type="chain" id="PRO_5034653551" evidence="5">
    <location>
        <begin position="19"/>
        <end position="275"/>
    </location>
</feature>
<evidence type="ECO:0000256" key="1">
    <source>
        <dbReference type="ARBA" id="ARBA00004196"/>
    </source>
</evidence>
<dbReference type="CDD" id="cd01004">
    <property type="entry name" value="PBP2_MidA_like"/>
    <property type="match status" value="1"/>
</dbReference>
<evidence type="ECO:0000256" key="4">
    <source>
        <dbReference type="RuleBase" id="RU003744"/>
    </source>
</evidence>
<dbReference type="EMBL" id="AP024145">
    <property type="protein sequence ID" value="BCM87126.1"/>
    <property type="molecule type" value="Genomic_DNA"/>
</dbReference>
<dbReference type="InterPro" id="IPR001638">
    <property type="entry name" value="Solute-binding_3/MltF_N"/>
</dbReference>
<evidence type="ECO:0000256" key="5">
    <source>
        <dbReference type="SAM" id="SignalP"/>
    </source>
</evidence>
<dbReference type="KEGG" id="mind:mvi_55870"/>
<evidence type="ECO:0000256" key="2">
    <source>
        <dbReference type="ARBA" id="ARBA00010333"/>
    </source>
</evidence>
<protein>
    <submittedName>
        <fullName evidence="7">ABC transporter substrate-binding protein</fullName>
    </submittedName>
</protein>
<dbReference type="PANTHER" id="PTHR35936">
    <property type="entry name" value="MEMBRANE-BOUND LYTIC MUREIN TRANSGLYCOSYLASE F"/>
    <property type="match status" value="1"/>
</dbReference>
<gene>
    <name evidence="7" type="ORF">mvi_55870</name>
</gene>
<dbReference type="PROSITE" id="PS01039">
    <property type="entry name" value="SBP_BACTERIAL_3"/>
    <property type="match status" value="1"/>
</dbReference>
<evidence type="ECO:0000256" key="3">
    <source>
        <dbReference type="ARBA" id="ARBA00022729"/>
    </source>
</evidence>
<dbReference type="SMART" id="SM00062">
    <property type="entry name" value="PBPb"/>
    <property type="match status" value="1"/>
</dbReference>
<dbReference type="Pfam" id="PF00497">
    <property type="entry name" value="SBP_bac_3"/>
    <property type="match status" value="1"/>
</dbReference>